<dbReference type="Pfam" id="PF13630">
    <property type="entry name" value="SdpI"/>
    <property type="match status" value="1"/>
</dbReference>
<evidence type="ECO:0000256" key="1">
    <source>
        <dbReference type="SAM" id="Phobius"/>
    </source>
</evidence>
<feature type="transmembrane region" description="Helical" evidence="1">
    <location>
        <begin position="7"/>
        <end position="24"/>
    </location>
</feature>
<accession>A0ABT7E644</accession>
<keyword evidence="3" id="KW-1185">Reference proteome</keyword>
<gene>
    <name evidence="2" type="ORF">QOZ84_02470</name>
</gene>
<feature type="transmembrane region" description="Helical" evidence="1">
    <location>
        <begin position="68"/>
        <end position="87"/>
    </location>
</feature>
<comment type="caution">
    <text evidence="2">The sequence shown here is derived from an EMBL/GenBank/DDBJ whole genome shotgun (WGS) entry which is preliminary data.</text>
</comment>
<keyword evidence="1" id="KW-1133">Transmembrane helix</keyword>
<reference evidence="2 3" key="1">
    <citation type="submission" date="2023-05" db="EMBL/GenBank/DDBJ databases">
        <title>Rombocin, a short stable natural nisin variant, displays selective antimicrobial activity against Listeria monocytogenes and employs dual mode of action to kill target bacterial strains.</title>
        <authorList>
            <person name="Wambui J."/>
            <person name="Stephan R."/>
            <person name="Kuipers O.P."/>
        </authorList>
    </citation>
    <scope>NUCLEOTIDE SEQUENCE [LARGE SCALE GENOMIC DNA]</scope>
    <source>
        <strain evidence="2 3">RC002</strain>
    </source>
</reference>
<organism evidence="2 3">
    <name type="scientific">Romboutsia sedimentorum</name>
    <dbReference type="NCBI Taxonomy" id="1368474"/>
    <lineage>
        <taxon>Bacteria</taxon>
        <taxon>Bacillati</taxon>
        <taxon>Bacillota</taxon>
        <taxon>Clostridia</taxon>
        <taxon>Peptostreptococcales</taxon>
        <taxon>Peptostreptococcaceae</taxon>
        <taxon>Romboutsia</taxon>
    </lineage>
</organism>
<evidence type="ECO:0000313" key="2">
    <source>
        <dbReference type="EMBL" id="MDK2562399.1"/>
    </source>
</evidence>
<evidence type="ECO:0000313" key="3">
    <source>
        <dbReference type="Proteomes" id="UP001301012"/>
    </source>
</evidence>
<dbReference type="EMBL" id="JASKYM010000001">
    <property type="protein sequence ID" value="MDK2562399.1"/>
    <property type="molecule type" value="Genomic_DNA"/>
</dbReference>
<dbReference type="RefSeq" id="WP_284131379.1">
    <property type="nucleotide sequence ID" value="NZ_JASKYM010000001.1"/>
</dbReference>
<feature type="transmembrane region" description="Helical" evidence="1">
    <location>
        <begin position="146"/>
        <end position="164"/>
    </location>
</feature>
<keyword evidence="1" id="KW-0472">Membrane</keyword>
<proteinExistence type="predicted"/>
<dbReference type="Proteomes" id="UP001301012">
    <property type="component" value="Unassembled WGS sequence"/>
</dbReference>
<feature type="transmembrane region" description="Helical" evidence="1">
    <location>
        <begin position="170"/>
        <end position="191"/>
    </location>
</feature>
<sequence length="199" mass="22746">MKKIDFTRIIFLIISALILIAGFVMPDGNMATSILGSSAIISLVVLEIKAPDIVKLSEDNPKVKTFRFLNRLTMFIVILCSIFAVLLPTEKLYAFKNNNILLIALVSIFMMIFGNLSPKIPFNRYLGLRLPWTIRDEETWKIAHKILGYLSFPIALIMFVLSFFFNSDKVATICGLTWVIVPSIYSFVFYYKKVKCINR</sequence>
<keyword evidence="1" id="KW-0812">Transmembrane</keyword>
<feature type="transmembrane region" description="Helical" evidence="1">
    <location>
        <begin position="30"/>
        <end position="48"/>
    </location>
</feature>
<feature type="transmembrane region" description="Helical" evidence="1">
    <location>
        <begin position="99"/>
        <end position="116"/>
    </location>
</feature>
<protein>
    <submittedName>
        <fullName evidence="2">SdpI family protein</fullName>
    </submittedName>
</protein>
<dbReference type="InterPro" id="IPR025962">
    <property type="entry name" value="SdpI/YhfL"/>
</dbReference>
<name>A0ABT7E644_9FIRM</name>